<evidence type="ECO:0000259" key="1">
    <source>
        <dbReference type="Pfam" id="PF13302"/>
    </source>
</evidence>
<accession>A0ABM6ISE6</accession>
<feature type="domain" description="N-acetyltransferase" evidence="1">
    <location>
        <begin position="11"/>
        <end position="98"/>
    </location>
</feature>
<protein>
    <recommendedName>
        <fullName evidence="1">N-acetyltransferase domain-containing protein</fullName>
    </recommendedName>
</protein>
<evidence type="ECO:0000313" key="3">
    <source>
        <dbReference type="Proteomes" id="UP000189661"/>
    </source>
</evidence>
<dbReference type="SUPFAM" id="SSF55729">
    <property type="entry name" value="Acyl-CoA N-acyltransferases (Nat)"/>
    <property type="match status" value="1"/>
</dbReference>
<organism evidence="2 3">
    <name type="scientific">Planococcus faecalis</name>
    <dbReference type="NCBI Taxonomy" id="1598147"/>
    <lineage>
        <taxon>Bacteria</taxon>
        <taxon>Bacillati</taxon>
        <taxon>Bacillota</taxon>
        <taxon>Bacilli</taxon>
        <taxon>Bacillales</taxon>
        <taxon>Caryophanaceae</taxon>
        <taxon>Planococcus</taxon>
    </lineage>
</organism>
<dbReference type="InterPro" id="IPR016181">
    <property type="entry name" value="Acyl_CoA_acyltransferase"/>
</dbReference>
<proteinExistence type="predicted"/>
<sequence length="123" mass="13823">MELVMATPKEQQNGLPNFYLLKNNSGEIVGRVNLVDIDKRNNIADIGFRIGAEYVGKGIGNQALKLLLKTDLSVKQIRGKTTTVNQASQKVLEKNDFKQVGGIDNEEFEMNGQKLRFVHYLWG</sequence>
<dbReference type="InterPro" id="IPR051531">
    <property type="entry name" value="N-acetyltransferase"/>
</dbReference>
<dbReference type="Gene3D" id="3.40.630.30">
    <property type="match status" value="1"/>
</dbReference>
<reference evidence="2 3" key="1">
    <citation type="submission" date="2017-01" db="EMBL/GenBank/DDBJ databases">
        <title>Planococcus faecalis genome complete sequence.</title>
        <authorList>
            <person name="Lee P.C."/>
        </authorList>
    </citation>
    <scope>NUCLEOTIDE SEQUENCE [LARGE SCALE GENOMIC DNA]</scope>
    <source>
        <strain evidence="2 3">AJ003</strain>
    </source>
</reference>
<name>A0ABM6ISE6_9BACL</name>
<dbReference type="PANTHER" id="PTHR43792">
    <property type="entry name" value="GNAT FAMILY, PUTATIVE (AFU_ORTHOLOGUE AFUA_3G00765)-RELATED-RELATED"/>
    <property type="match status" value="1"/>
</dbReference>
<evidence type="ECO:0000313" key="2">
    <source>
        <dbReference type="EMBL" id="AQU79519.1"/>
    </source>
</evidence>
<dbReference type="InterPro" id="IPR000182">
    <property type="entry name" value="GNAT_dom"/>
</dbReference>
<gene>
    <name evidence="2" type="ORF">AJGP001_09705</name>
</gene>
<keyword evidence="3" id="KW-1185">Reference proteome</keyword>
<dbReference type="RefSeq" id="WP_078080468.1">
    <property type="nucleotide sequence ID" value="NZ_CP019401.1"/>
</dbReference>
<dbReference type="EMBL" id="CP019401">
    <property type="protein sequence ID" value="AQU79519.1"/>
    <property type="molecule type" value="Genomic_DNA"/>
</dbReference>
<dbReference type="Pfam" id="PF13302">
    <property type="entry name" value="Acetyltransf_3"/>
    <property type="match status" value="1"/>
</dbReference>
<dbReference type="Proteomes" id="UP000189661">
    <property type="component" value="Chromosome"/>
</dbReference>